<gene>
    <name evidence="1" type="ORF">Q604_UNBC11090G0001</name>
</gene>
<name>W1XYG5_9ZZZZ</name>
<dbReference type="AlphaFoldDB" id="W1XYG5"/>
<feature type="non-terminal residue" evidence="1">
    <location>
        <position position="1"/>
    </location>
</feature>
<evidence type="ECO:0000313" key="1">
    <source>
        <dbReference type="EMBL" id="ETJ34485.1"/>
    </source>
</evidence>
<accession>W1XYG5</accession>
<organism evidence="1">
    <name type="scientific">human gut metagenome</name>
    <dbReference type="NCBI Taxonomy" id="408170"/>
    <lineage>
        <taxon>unclassified sequences</taxon>
        <taxon>metagenomes</taxon>
        <taxon>organismal metagenomes</taxon>
    </lineage>
</organism>
<reference evidence="1" key="1">
    <citation type="submission" date="2013-12" db="EMBL/GenBank/DDBJ databases">
        <title>A Varibaculum cambriense genome reconstructed from a premature infant gut community with otherwise low bacterial novelty that shifts toward anaerobic metabolism during the third week of life.</title>
        <authorList>
            <person name="Brown C.T."/>
            <person name="Sharon I."/>
            <person name="Thomas B.C."/>
            <person name="Castelle C.J."/>
            <person name="Morowitz M.J."/>
            <person name="Banfield J.F."/>
        </authorList>
    </citation>
    <scope>NUCLEOTIDE SEQUENCE</scope>
</reference>
<sequence length="86" mass="9790">HVVEGILVLLDGHRGAVPILIKKENEILGGYSLKRYWILPLAIMIMANMSELYVGFNNVSLNDIPAYWTLFKSQDQIDLLRSIFIS</sequence>
<proteinExistence type="predicted"/>
<dbReference type="EMBL" id="AZMM01011090">
    <property type="protein sequence ID" value="ETJ34485.1"/>
    <property type="molecule type" value="Genomic_DNA"/>
</dbReference>
<feature type="non-terminal residue" evidence="1">
    <location>
        <position position="86"/>
    </location>
</feature>
<protein>
    <submittedName>
        <fullName evidence="1">Membrane protein containing C-PDZ protein</fullName>
    </submittedName>
</protein>
<comment type="caution">
    <text evidence="1">The sequence shown here is derived from an EMBL/GenBank/DDBJ whole genome shotgun (WGS) entry which is preliminary data.</text>
</comment>